<dbReference type="PANTHER" id="PTHR12526:SF636">
    <property type="entry name" value="BLL3647 PROTEIN"/>
    <property type="match status" value="1"/>
</dbReference>
<gene>
    <name evidence="3" type="primary">RfaG</name>
    <name evidence="3" type="ordered locus">PTH_2773</name>
</gene>
<evidence type="ECO:0000259" key="1">
    <source>
        <dbReference type="Pfam" id="PF00534"/>
    </source>
</evidence>
<dbReference type="SUPFAM" id="SSF53756">
    <property type="entry name" value="UDP-Glycosyltransferase/glycogen phosphorylase"/>
    <property type="match status" value="1"/>
</dbReference>
<dbReference type="Pfam" id="PF13439">
    <property type="entry name" value="Glyco_transf_4"/>
    <property type="match status" value="1"/>
</dbReference>
<evidence type="ECO:0000313" key="4">
    <source>
        <dbReference type="Proteomes" id="UP000006556"/>
    </source>
</evidence>
<dbReference type="eggNOG" id="COG0438">
    <property type="taxonomic scope" value="Bacteria"/>
</dbReference>
<dbReference type="InterPro" id="IPR001296">
    <property type="entry name" value="Glyco_trans_1"/>
</dbReference>
<dbReference type="CAZy" id="GT4">
    <property type="family name" value="Glycosyltransferase Family 4"/>
</dbReference>
<feature type="domain" description="Glycosyltransferase subfamily 4-like N-terminal" evidence="2">
    <location>
        <begin position="15"/>
        <end position="173"/>
    </location>
</feature>
<dbReference type="InterPro" id="IPR028098">
    <property type="entry name" value="Glyco_trans_4-like_N"/>
</dbReference>
<keyword evidence="4" id="KW-1185">Reference proteome</keyword>
<dbReference type="PANTHER" id="PTHR12526">
    <property type="entry name" value="GLYCOSYLTRANSFERASE"/>
    <property type="match status" value="1"/>
</dbReference>
<proteinExistence type="predicted"/>
<dbReference type="HOGENOM" id="CLU_009583_0_3_9"/>
<dbReference type="Gene3D" id="3.40.50.2000">
    <property type="entry name" value="Glycogen Phosphorylase B"/>
    <property type="match status" value="2"/>
</dbReference>
<reference evidence="4" key="1">
    <citation type="journal article" date="2008" name="Genome Res.">
        <title>The genome of Pelotomaculum thermopropionicum reveals niche-associated evolution in anaerobic microbiota.</title>
        <authorList>
            <person name="Kosaka T."/>
            <person name="Kato S."/>
            <person name="Shimoyama T."/>
            <person name="Ishii S."/>
            <person name="Abe T."/>
            <person name="Watanabe K."/>
        </authorList>
    </citation>
    <scope>NUCLEOTIDE SEQUENCE [LARGE SCALE GENOMIC DNA]</scope>
    <source>
        <strain evidence="4">DSM 13744 / JCM 10971 / SI</strain>
    </source>
</reference>
<dbReference type="EMBL" id="AP009389">
    <property type="protein sequence ID" value="BAF60954.1"/>
    <property type="molecule type" value="Genomic_DNA"/>
</dbReference>
<organism evidence="3 4">
    <name type="scientific">Pelotomaculum thermopropionicum (strain DSM 13744 / JCM 10971 / SI)</name>
    <dbReference type="NCBI Taxonomy" id="370438"/>
    <lineage>
        <taxon>Bacteria</taxon>
        <taxon>Bacillati</taxon>
        <taxon>Bacillota</taxon>
        <taxon>Clostridia</taxon>
        <taxon>Eubacteriales</taxon>
        <taxon>Desulfotomaculaceae</taxon>
        <taxon>Pelotomaculum</taxon>
    </lineage>
</organism>
<sequence>MAPVKVLHVIGGGEFGGAERHILNLAGAIDPQAAEIAVLCLFSAPFVKIASEAGIRALAVPMRYKADLGAAGKLAALVQEGGYDLVHTHGVRANLLGRLAARKAGRKVVTTVHSLLEKDYPGLLSCLANSLAEKATRGLTDHFITVSAALKARLVSGGVPENKITVIYNGIVPQEFIRPANAEAVRERLGLAAGTPLVGIVARLHAVKGHRYFLEAARQVLLSRPARFLVVGDGPLRRGLEELAAKLDIAGRVTFTGFVEDVRLYMASLDLLVVSSLWEGFGLTAVEAMALGVPVVATEVGGLPEVVRHGETGLLVPPADAGALAGSIAWMLDHPGQAREMAEKGGKVVREKFTAAAMARRTEELYRRLAGWKHC</sequence>
<dbReference type="STRING" id="370438.PTH_2773"/>
<keyword evidence="3" id="KW-0808">Transferase</keyword>
<dbReference type="AlphaFoldDB" id="A5CYH1"/>
<name>A5CYH1_PELTS</name>
<protein>
    <submittedName>
        <fullName evidence="3">Glycosyltransferase</fullName>
    </submittedName>
</protein>
<dbReference type="GO" id="GO:0016757">
    <property type="term" value="F:glycosyltransferase activity"/>
    <property type="evidence" value="ECO:0007669"/>
    <property type="project" value="TreeGrafter"/>
</dbReference>
<evidence type="ECO:0000259" key="2">
    <source>
        <dbReference type="Pfam" id="PF13439"/>
    </source>
</evidence>
<dbReference type="KEGG" id="pth:PTH_2773"/>
<accession>A5CYH1</accession>
<evidence type="ECO:0000313" key="3">
    <source>
        <dbReference type="EMBL" id="BAF60954.1"/>
    </source>
</evidence>
<feature type="domain" description="Glycosyl transferase family 1" evidence="1">
    <location>
        <begin position="183"/>
        <end position="345"/>
    </location>
</feature>
<dbReference type="Pfam" id="PF00534">
    <property type="entry name" value="Glycos_transf_1"/>
    <property type="match status" value="1"/>
</dbReference>
<dbReference type="Proteomes" id="UP000006556">
    <property type="component" value="Chromosome"/>
</dbReference>